<proteinExistence type="predicted"/>
<gene>
    <name evidence="2" type="ordered locus">Amet_3981</name>
</gene>
<dbReference type="RefSeq" id="WP_012065017.1">
    <property type="nucleotide sequence ID" value="NC_009633.1"/>
</dbReference>
<evidence type="ECO:0000313" key="2">
    <source>
        <dbReference type="EMBL" id="ABR50066.1"/>
    </source>
</evidence>
<feature type="compositionally biased region" description="Basic and acidic residues" evidence="1">
    <location>
        <begin position="109"/>
        <end position="121"/>
    </location>
</feature>
<dbReference type="EMBL" id="CP000724">
    <property type="protein sequence ID" value="ABR50066.1"/>
    <property type="molecule type" value="Genomic_DNA"/>
</dbReference>
<feature type="region of interest" description="Disordered" evidence="1">
    <location>
        <begin position="1"/>
        <end position="176"/>
    </location>
</feature>
<feature type="compositionally biased region" description="Basic and acidic residues" evidence="1">
    <location>
        <begin position="48"/>
        <end position="88"/>
    </location>
</feature>
<dbReference type="HOGENOM" id="CLU_1522094_0_0_9"/>
<dbReference type="Proteomes" id="UP000001572">
    <property type="component" value="Chromosome"/>
</dbReference>
<keyword evidence="3" id="KW-1185">Reference proteome</keyword>
<sequence length="176" mass="20735">MTDKKKLQEKFRKRLYKPEDANKSEIIKERDLQANEESSDPQDSVSLSDEKVTRLDAVPKRRIDDRQNYKKTDQKIKQKKKFSTEGRYKQKQHSIKRTLQNKRKPSKLKKYENKASQKVDQRTSNSKGTAGVMDKDKVKTQFGSEKRTLNKHKTQKAHEFNKKKLHQKAMGVPYAI</sequence>
<evidence type="ECO:0000313" key="3">
    <source>
        <dbReference type="Proteomes" id="UP000001572"/>
    </source>
</evidence>
<dbReference type="AlphaFoldDB" id="A6TV48"/>
<dbReference type="STRING" id="293826.Amet_3981"/>
<feature type="compositionally biased region" description="Basic and acidic residues" evidence="1">
    <location>
        <begin position="1"/>
        <end position="33"/>
    </location>
</feature>
<organism evidence="2 3">
    <name type="scientific">Alkaliphilus metalliredigens (strain QYMF)</name>
    <dbReference type="NCBI Taxonomy" id="293826"/>
    <lineage>
        <taxon>Bacteria</taxon>
        <taxon>Bacillati</taxon>
        <taxon>Bacillota</taxon>
        <taxon>Clostridia</taxon>
        <taxon>Peptostreptococcales</taxon>
        <taxon>Natronincolaceae</taxon>
        <taxon>Alkaliphilus</taxon>
    </lineage>
</organism>
<accession>A6TV48</accession>
<reference evidence="3" key="1">
    <citation type="journal article" date="2016" name="Genome Announc.">
        <title>Complete genome sequence of Alkaliphilus metalliredigens strain QYMF, an alkaliphilic and metal-reducing bacterium isolated from borax-contaminated leachate ponds.</title>
        <authorList>
            <person name="Hwang C."/>
            <person name="Copeland A."/>
            <person name="Lucas S."/>
            <person name="Lapidus A."/>
            <person name="Barry K."/>
            <person name="Detter J.C."/>
            <person name="Glavina Del Rio T."/>
            <person name="Hammon N."/>
            <person name="Israni S."/>
            <person name="Dalin E."/>
            <person name="Tice H."/>
            <person name="Pitluck S."/>
            <person name="Chertkov O."/>
            <person name="Brettin T."/>
            <person name="Bruce D."/>
            <person name="Han C."/>
            <person name="Schmutz J."/>
            <person name="Larimer F."/>
            <person name="Land M.L."/>
            <person name="Hauser L."/>
            <person name="Kyrpides N."/>
            <person name="Mikhailova N."/>
            <person name="Ye Q."/>
            <person name="Zhou J."/>
            <person name="Richardson P."/>
            <person name="Fields M.W."/>
        </authorList>
    </citation>
    <scope>NUCLEOTIDE SEQUENCE [LARGE SCALE GENOMIC DNA]</scope>
    <source>
        <strain evidence="3">QYMF</strain>
    </source>
</reference>
<dbReference type="KEGG" id="amt:Amet_3981"/>
<feature type="compositionally biased region" description="Basic residues" evidence="1">
    <location>
        <begin position="89"/>
        <end position="108"/>
    </location>
</feature>
<evidence type="ECO:0000256" key="1">
    <source>
        <dbReference type="SAM" id="MobiDB-lite"/>
    </source>
</evidence>
<name>A6TV48_ALKMQ</name>
<protein>
    <submittedName>
        <fullName evidence="2">Uncharacterized protein</fullName>
    </submittedName>
</protein>
<feature type="compositionally biased region" description="Basic and acidic residues" evidence="1">
    <location>
        <begin position="133"/>
        <end position="148"/>
    </location>
</feature>